<dbReference type="GeneID" id="25383171"/>
<evidence type="ECO:0000313" key="2">
    <source>
        <dbReference type="EMBL" id="CDJ34262.1"/>
    </source>
</evidence>
<gene>
    <name evidence="2" type="ORF">EMH_0089030</name>
</gene>
<feature type="chain" id="PRO_5004671443" description="Secreted protein" evidence="1">
    <location>
        <begin position="25"/>
        <end position="81"/>
    </location>
</feature>
<keyword evidence="1" id="KW-0732">Signal</keyword>
<feature type="signal peptide" evidence="1">
    <location>
        <begin position="1"/>
        <end position="24"/>
    </location>
</feature>
<dbReference type="RefSeq" id="XP_013356825.1">
    <property type="nucleotide sequence ID" value="XM_013501371.1"/>
</dbReference>
<evidence type="ECO:0008006" key="4">
    <source>
        <dbReference type="Google" id="ProtNLM"/>
    </source>
</evidence>
<dbReference type="EMBL" id="HG686330">
    <property type="protein sequence ID" value="CDJ34262.1"/>
    <property type="molecule type" value="Genomic_DNA"/>
</dbReference>
<accession>U6KDD4</accession>
<dbReference type="AlphaFoldDB" id="U6KDD4"/>
<keyword evidence="3" id="KW-1185">Reference proteome</keyword>
<evidence type="ECO:0000313" key="3">
    <source>
        <dbReference type="Proteomes" id="UP000030744"/>
    </source>
</evidence>
<reference evidence="2" key="2">
    <citation type="submission" date="2013-10" db="EMBL/GenBank/DDBJ databases">
        <authorList>
            <person name="Aslett M."/>
        </authorList>
    </citation>
    <scope>NUCLEOTIDE SEQUENCE [LARGE SCALE GENOMIC DNA]</scope>
    <source>
        <strain evidence="2">Houghton</strain>
    </source>
</reference>
<sequence>MVEGLISAAVALLSLAAWIAPDTSDEVAGAPVVSALLVALLSLRSGGVEETASSLAVVTAEEEYLLRHRSCCELEEKVLRL</sequence>
<organism evidence="2 3">
    <name type="scientific">Eimeria mitis</name>
    <dbReference type="NCBI Taxonomy" id="44415"/>
    <lineage>
        <taxon>Eukaryota</taxon>
        <taxon>Sar</taxon>
        <taxon>Alveolata</taxon>
        <taxon>Apicomplexa</taxon>
        <taxon>Conoidasida</taxon>
        <taxon>Coccidia</taxon>
        <taxon>Eucoccidiorida</taxon>
        <taxon>Eimeriorina</taxon>
        <taxon>Eimeriidae</taxon>
        <taxon>Eimeria</taxon>
    </lineage>
</organism>
<name>U6KDD4_9EIME</name>
<protein>
    <recommendedName>
        <fullName evidence="4">Secreted protein</fullName>
    </recommendedName>
</protein>
<dbReference type="VEuPathDB" id="ToxoDB:EMH_0089030"/>
<reference evidence="2" key="1">
    <citation type="submission" date="2013-10" db="EMBL/GenBank/DDBJ databases">
        <title>Genomic analysis of the causative agents of coccidiosis in chickens.</title>
        <authorList>
            <person name="Reid A.J."/>
            <person name="Blake D."/>
            <person name="Billington K."/>
            <person name="Browne H."/>
            <person name="Dunn M."/>
            <person name="Hung S."/>
            <person name="Kawahara F."/>
            <person name="Miranda-Saavedra D."/>
            <person name="Mourier T."/>
            <person name="Nagra H."/>
            <person name="Otto T.D."/>
            <person name="Rawlings N."/>
            <person name="Sanchez A."/>
            <person name="Sanders M."/>
            <person name="Subramaniam C."/>
            <person name="Tay Y."/>
            <person name="Dear P."/>
            <person name="Doerig C."/>
            <person name="Gruber A."/>
            <person name="Parkinson J."/>
            <person name="Shirley M."/>
            <person name="Wan K.L."/>
            <person name="Berriman M."/>
            <person name="Tomley F."/>
            <person name="Pain A."/>
        </authorList>
    </citation>
    <scope>NUCLEOTIDE SEQUENCE [LARGE SCALE GENOMIC DNA]</scope>
    <source>
        <strain evidence="2">Houghton</strain>
    </source>
</reference>
<proteinExistence type="predicted"/>
<dbReference type="Proteomes" id="UP000030744">
    <property type="component" value="Unassembled WGS sequence"/>
</dbReference>
<evidence type="ECO:0000256" key="1">
    <source>
        <dbReference type="SAM" id="SignalP"/>
    </source>
</evidence>